<keyword evidence="2" id="KW-0645">Protease</keyword>
<dbReference type="SMART" id="SM00575">
    <property type="entry name" value="ZnF_PMZ"/>
    <property type="match status" value="1"/>
</dbReference>
<evidence type="ECO:0000256" key="4">
    <source>
        <dbReference type="SAM" id="MobiDB-lite"/>
    </source>
</evidence>
<dbReference type="InterPro" id="IPR003653">
    <property type="entry name" value="Peptidase_C48_C"/>
</dbReference>
<feature type="region of interest" description="Disordered" evidence="4">
    <location>
        <begin position="567"/>
        <end position="591"/>
    </location>
</feature>
<evidence type="ECO:0000313" key="7">
    <source>
        <dbReference type="Proteomes" id="UP000288805"/>
    </source>
</evidence>
<dbReference type="EMBL" id="QGNW01000293">
    <property type="protein sequence ID" value="RVW78636.1"/>
    <property type="molecule type" value="Genomic_DNA"/>
</dbReference>
<evidence type="ECO:0000256" key="2">
    <source>
        <dbReference type="ARBA" id="ARBA00022670"/>
    </source>
</evidence>
<dbReference type="SUPFAM" id="SSF54001">
    <property type="entry name" value="Cysteine proteinases"/>
    <property type="match status" value="1"/>
</dbReference>
<dbReference type="InterPro" id="IPR038765">
    <property type="entry name" value="Papain-like_cys_pep_sf"/>
</dbReference>
<dbReference type="Gene3D" id="3.40.395.10">
    <property type="entry name" value="Adenoviral Proteinase, Chain A"/>
    <property type="match status" value="1"/>
</dbReference>
<dbReference type="PANTHER" id="PTHR31973:SF157">
    <property type="entry name" value="SWIM-TYPE DOMAIN-CONTAINING PROTEIN"/>
    <property type="match status" value="1"/>
</dbReference>
<feature type="compositionally biased region" description="Polar residues" evidence="4">
    <location>
        <begin position="522"/>
        <end position="541"/>
    </location>
</feature>
<dbReference type="InterPro" id="IPR018289">
    <property type="entry name" value="MULE_transposase_dom"/>
</dbReference>
<dbReference type="AlphaFoldDB" id="A0A438H1X4"/>
<dbReference type="PANTHER" id="PTHR31973">
    <property type="entry name" value="POLYPROTEIN, PUTATIVE-RELATED"/>
    <property type="match status" value="1"/>
</dbReference>
<name>A0A438H1X4_VITVI</name>
<reference evidence="6 7" key="1">
    <citation type="journal article" date="2018" name="PLoS Genet.">
        <title>Population sequencing reveals clonal diversity and ancestral inbreeding in the grapevine cultivar Chardonnay.</title>
        <authorList>
            <person name="Roach M.J."/>
            <person name="Johnson D.L."/>
            <person name="Bohlmann J."/>
            <person name="van Vuuren H.J."/>
            <person name="Jones S.J."/>
            <person name="Pretorius I.S."/>
            <person name="Schmidt S.A."/>
            <person name="Borneman A.R."/>
        </authorList>
    </citation>
    <scope>NUCLEOTIDE SEQUENCE [LARGE SCALE GENOMIC DNA]</scope>
    <source>
        <strain evidence="7">cv. Chardonnay</strain>
        <tissue evidence="6">Leaf</tissue>
    </source>
</reference>
<dbReference type="Pfam" id="PF10551">
    <property type="entry name" value="MULE"/>
    <property type="match status" value="1"/>
</dbReference>
<comment type="caution">
    <text evidence="6">The sequence shown here is derived from an EMBL/GenBank/DDBJ whole genome shotgun (WGS) entry which is preliminary data.</text>
</comment>
<comment type="similarity">
    <text evidence="1">Belongs to the peptidase C48 family.</text>
</comment>
<dbReference type="GO" id="GO:0008234">
    <property type="term" value="F:cysteine-type peptidase activity"/>
    <property type="evidence" value="ECO:0007669"/>
    <property type="project" value="InterPro"/>
</dbReference>
<dbReference type="PROSITE" id="PS50600">
    <property type="entry name" value="ULP_PROTEASE"/>
    <property type="match status" value="1"/>
</dbReference>
<dbReference type="InterPro" id="IPR006564">
    <property type="entry name" value="Znf_PMZ"/>
</dbReference>
<dbReference type="Pfam" id="PF02902">
    <property type="entry name" value="Peptidase_C48"/>
    <property type="match status" value="1"/>
</dbReference>
<dbReference type="Proteomes" id="UP000288805">
    <property type="component" value="Unassembled WGS sequence"/>
</dbReference>
<protein>
    <recommendedName>
        <fullName evidence="5">Ubiquitin-like protease family profile domain-containing protein</fullName>
    </recommendedName>
</protein>
<evidence type="ECO:0000259" key="5">
    <source>
        <dbReference type="PROSITE" id="PS50600"/>
    </source>
</evidence>
<keyword evidence="3" id="KW-0378">Hydrolase</keyword>
<feature type="domain" description="Ubiquitin-like protease family profile" evidence="5">
    <location>
        <begin position="613"/>
        <end position="789"/>
    </location>
</feature>
<gene>
    <name evidence="6" type="ORF">CK203_046747</name>
</gene>
<dbReference type="GO" id="GO:0006508">
    <property type="term" value="P:proteolysis"/>
    <property type="evidence" value="ECO:0007669"/>
    <property type="project" value="UniProtKB-KW"/>
</dbReference>
<sequence length="793" mass="88036">MTVVCTIEDCPWKITARAIGDSNIVQVHTFRNVHNHCLEDVALSQPLDFVRQHGIQLTYLQAWQMKEKAKECIYGQPKNYYKLLSWMCERMIATNPGSSVELSYSDDDHFEKLFIAHSISIEGFVRGCQPIIAIDSAHMSGPYGGALFSATAYDANDSMFPLAFGVMSSENYEDWLWFLEKLKIVVGNKEVIIISDRHPTLLRSVPEVFGIENHAYCYCHLKENLVVSCPSITHEGTRVKKMHCNSYIALHMEAHVQVSFYACEASRRVQELERCIGPKIEAKVQENIAKGAVYPVTPFMNGVFGGWQMLGIPCEHATAIIISIGQNVTDFVDDCYKYPMQELIYGGSFSGIETHDMPTVDDDGLVRSITGRLKMATGSAVNVNEQHVSQVMGIPNSGEDLVIVKRTGPPTAHTLSGFWSKTLTICPLDTIWDSDLGVQRNWAKFLLQHLEDALGNIGKSNLLTSEAASCSSSFLYGIFYMPSVIVEVTRPLAAAWSDDVIKRRLAAEISTFGGYGHVDAQEQPQSTPHMQLPSVASTSTAGDDATEVIKPASREFFRPLPIIEHHTKDQPMRPTPVRQPSAEEIEPEDSLVPTPHSPVGMGPSPAPTYSEPLVPQSQAEASLPAKRWVNSMIVAIVSRMMNGQQAPPARAHFFEPSFSVVLSNLKSNATTQVILERCAMYLDPDTLGHDLSSCDMMFIPVCENNHWHVHVVNFAAGRVEILSSLPLRRGNNISAATRRLSMALHKALHAYRIHMDADVSSFVHVQPHLLQQLNGSDCGVLVLKFMEFWNGRP</sequence>
<proteinExistence type="inferred from homology"/>
<evidence type="ECO:0000313" key="6">
    <source>
        <dbReference type="EMBL" id="RVW78636.1"/>
    </source>
</evidence>
<evidence type="ECO:0000256" key="3">
    <source>
        <dbReference type="ARBA" id="ARBA00022801"/>
    </source>
</evidence>
<evidence type="ECO:0000256" key="1">
    <source>
        <dbReference type="ARBA" id="ARBA00005234"/>
    </source>
</evidence>
<accession>A0A438H1X4</accession>
<organism evidence="6 7">
    <name type="scientific">Vitis vinifera</name>
    <name type="common">Grape</name>
    <dbReference type="NCBI Taxonomy" id="29760"/>
    <lineage>
        <taxon>Eukaryota</taxon>
        <taxon>Viridiplantae</taxon>
        <taxon>Streptophyta</taxon>
        <taxon>Embryophyta</taxon>
        <taxon>Tracheophyta</taxon>
        <taxon>Spermatophyta</taxon>
        <taxon>Magnoliopsida</taxon>
        <taxon>eudicotyledons</taxon>
        <taxon>Gunneridae</taxon>
        <taxon>Pentapetalae</taxon>
        <taxon>rosids</taxon>
        <taxon>Vitales</taxon>
        <taxon>Vitaceae</taxon>
        <taxon>Viteae</taxon>
        <taxon>Vitis</taxon>
    </lineage>
</organism>
<dbReference type="GO" id="GO:0008270">
    <property type="term" value="F:zinc ion binding"/>
    <property type="evidence" value="ECO:0007669"/>
    <property type="project" value="InterPro"/>
</dbReference>
<feature type="region of interest" description="Disordered" evidence="4">
    <location>
        <begin position="517"/>
        <end position="544"/>
    </location>
</feature>